<protein>
    <recommendedName>
        <fullName evidence="3">Transcriptional regulator</fullName>
    </recommendedName>
</protein>
<evidence type="ECO:0000313" key="2">
    <source>
        <dbReference type="Proteomes" id="UP001595859"/>
    </source>
</evidence>
<name>A0ABV9RWA4_9PSEU</name>
<comment type="caution">
    <text evidence="1">The sequence shown here is derived from an EMBL/GenBank/DDBJ whole genome shotgun (WGS) entry which is preliminary data.</text>
</comment>
<dbReference type="EMBL" id="JBHSIS010000003">
    <property type="protein sequence ID" value="MFC4853212.1"/>
    <property type="molecule type" value="Genomic_DNA"/>
</dbReference>
<dbReference type="RefSeq" id="WP_378055187.1">
    <property type="nucleotide sequence ID" value="NZ_JBHSIS010000003.1"/>
</dbReference>
<reference evidence="2" key="1">
    <citation type="journal article" date="2019" name="Int. J. Syst. Evol. Microbiol.">
        <title>The Global Catalogue of Microorganisms (GCM) 10K type strain sequencing project: providing services to taxonomists for standard genome sequencing and annotation.</title>
        <authorList>
            <consortium name="The Broad Institute Genomics Platform"/>
            <consortium name="The Broad Institute Genome Sequencing Center for Infectious Disease"/>
            <person name="Wu L."/>
            <person name="Ma J."/>
        </authorList>
    </citation>
    <scope>NUCLEOTIDE SEQUENCE [LARGE SCALE GENOMIC DNA]</scope>
    <source>
        <strain evidence="2">ZS-22-S1</strain>
    </source>
</reference>
<sequence length="362" mass="38458">MFGIDRTPNTLHHSIMGRQDRDAVEALIAGAHSLGIEARLVAGANPNVDAIVVLPSGETVAVEIQSASLVTADSVPGQLRRWSKTAGNDVVPLVVANRITADGRVRLNRAGWSWLDLRGHLRIVGPGLLVDADVPALSKPRPAAHALSGRVGIGLAALLLLDPTTRIGVRAAATMLARAPSSISGAFAALRAADLVHANHLPAVPELFWELAEHWKPASEDVASIPEPGNGRDNSVLRLGLDDVESTVGWALTDTVAAVAYGAPVSMRADHPPDFYVPDQGVLRRAVHLLGPAATPTARACRIRVAPVPLVCARRIDGAAWANEAWPLANPLFVALDLAQDPGRGREILDHWEPGKPWTRVW</sequence>
<dbReference type="Proteomes" id="UP001595859">
    <property type="component" value="Unassembled WGS sequence"/>
</dbReference>
<gene>
    <name evidence="1" type="ORF">ACFPCV_06835</name>
</gene>
<evidence type="ECO:0000313" key="1">
    <source>
        <dbReference type="EMBL" id="MFC4853212.1"/>
    </source>
</evidence>
<proteinExistence type="predicted"/>
<keyword evidence="2" id="KW-1185">Reference proteome</keyword>
<organism evidence="1 2">
    <name type="scientific">Actinophytocola glycyrrhizae</name>
    <dbReference type="NCBI Taxonomy" id="2044873"/>
    <lineage>
        <taxon>Bacteria</taxon>
        <taxon>Bacillati</taxon>
        <taxon>Actinomycetota</taxon>
        <taxon>Actinomycetes</taxon>
        <taxon>Pseudonocardiales</taxon>
        <taxon>Pseudonocardiaceae</taxon>
    </lineage>
</organism>
<evidence type="ECO:0008006" key="3">
    <source>
        <dbReference type="Google" id="ProtNLM"/>
    </source>
</evidence>
<accession>A0ABV9RWA4</accession>